<dbReference type="EMBL" id="JADEWU010000097">
    <property type="protein sequence ID" value="MBE9146399.1"/>
    <property type="molecule type" value="Genomic_DNA"/>
</dbReference>
<sequence length="157" mass="17556">DGINKAARLVINHCLENNIGRIVFGWNQGQKDGATLGKKGNQNFIQIPTARLKSRIQELCSRYGIEFIETEESYTSKTSFLDQDHLPEFGAKPDNWEPSGKRVKRGLYRTALNQYINADCNAAANIIRKVSATLGLNLDGVSRGALTTPLRIRFWCS</sequence>
<dbReference type="InterPro" id="IPR010095">
    <property type="entry name" value="Cas12f1-like_TNB"/>
</dbReference>
<accession>A0ABR9ULH8</accession>
<feature type="domain" description="Cas12f1-like TNB" evidence="2">
    <location>
        <begin position="51"/>
        <end position="126"/>
    </location>
</feature>
<evidence type="ECO:0000256" key="1">
    <source>
        <dbReference type="ARBA" id="ARBA00023125"/>
    </source>
</evidence>
<proteinExistence type="predicted"/>
<evidence type="ECO:0000313" key="3">
    <source>
        <dbReference type="EMBL" id="MBE9146399.1"/>
    </source>
</evidence>
<organism evidence="3 4">
    <name type="scientific">Planktothrix mougeotii LEGE 06226</name>
    <dbReference type="NCBI Taxonomy" id="1828728"/>
    <lineage>
        <taxon>Bacteria</taxon>
        <taxon>Bacillati</taxon>
        <taxon>Cyanobacteriota</taxon>
        <taxon>Cyanophyceae</taxon>
        <taxon>Oscillatoriophycideae</taxon>
        <taxon>Oscillatoriales</taxon>
        <taxon>Microcoleaceae</taxon>
        <taxon>Planktothrix</taxon>
    </lineage>
</organism>
<gene>
    <name evidence="3" type="ORF">IQ236_24705</name>
</gene>
<name>A0ABR9ULH8_9CYAN</name>
<keyword evidence="1" id="KW-0238">DNA-binding</keyword>
<dbReference type="Pfam" id="PF07282">
    <property type="entry name" value="Cas12f1-like_TNB"/>
    <property type="match status" value="1"/>
</dbReference>
<dbReference type="RefSeq" id="WP_193871740.1">
    <property type="nucleotide sequence ID" value="NZ_JADEWU010000097.1"/>
</dbReference>
<comment type="caution">
    <text evidence="3">The sequence shown here is derived from an EMBL/GenBank/DDBJ whole genome shotgun (WGS) entry which is preliminary data.</text>
</comment>
<reference evidence="3 4" key="1">
    <citation type="submission" date="2020-10" db="EMBL/GenBank/DDBJ databases">
        <authorList>
            <person name="Castelo-Branco R."/>
            <person name="Eusebio N."/>
            <person name="Adriana R."/>
            <person name="Vieira A."/>
            <person name="Brugerolle De Fraissinette N."/>
            <person name="Rezende De Castro R."/>
            <person name="Schneider M.P."/>
            <person name="Vasconcelos V."/>
            <person name="Leao P.N."/>
        </authorList>
    </citation>
    <scope>NUCLEOTIDE SEQUENCE [LARGE SCALE GENOMIC DNA]</scope>
    <source>
        <strain evidence="3 4">LEGE 06226</strain>
    </source>
</reference>
<dbReference type="Proteomes" id="UP000640725">
    <property type="component" value="Unassembled WGS sequence"/>
</dbReference>
<evidence type="ECO:0000259" key="2">
    <source>
        <dbReference type="Pfam" id="PF07282"/>
    </source>
</evidence>
<dbReference type="NCBIfam" id="TIGR01766">
    <property type="entry name" value="IS200/IS605 family accessory protein TnpB-like domain"/>
    <property type="match status" value="1"/>
</dbReference>
<feature type="non-terminal residue" evidence="3">
    <location>
        <position position="1"/>
    </location>
</feature>
<keyword evidence="4" id="KW-1185">Reference proteome</keyword>
<evidence type="ECO:0000313" key="4">
    <source>
        <dbReference type="Proteomes" id="UP000640725"/>
    </source>
</evidence>
<protein>
    <submittedName>
        <fullName evidence="3">IS200/IS605 family accessory protein TnpB-related protein</fullName>
    </submittedName>
</protein>